<gene>
    <name evidence="3" type="ORF">D2V04_13225</name>
</gene>
<protein>
    <submittedName>
        <fullName evidence="3">PRC-barrel domain containing protein</fullName>
    </submittedName>
</protein>
<dbReference type="RefSeq" id="WP_119514143.1">
    <property type="nucleotide sequence ID" value="NZ_QXFK01000018.1"/>
</dbReference>
<organism evidence="3 4">
    <name type="scientific">Pelagerythrobacter aerophilus</name>
    <dbReference type="NCBI Taxonomy" id="2306995"/>
    <lineage>
        <taxon>Bacteria</taxon>
        <taxon>Pseudomonadati</taxon>
        <taxon>Pseudomonadota</taxon>
        <taxon>Alphaproteobacteria</taxon>
        <taxon>Sphingomonadales</taxon>
        <taxon>Erythrobacteraceae</taxon>
        <taxon>Pelagerythrobacter</taxon>
    </lineage>
</organism>
<keyword evidence="2" id="KW-0732">Signal</keyword>
<feature type="signal peptide" evidence="2">
    <location>
        <begin position="1"/>
        <end position="17"/>
    </location>
</feature>
<evidence type="ECO:0000313" key="3">
    <source>
        <dbReference type="EMBL" id="RIV77066.1"/>
    </source>
</evidence>
<dbReference type="AlphaFoldDB" id="A0A418NG95"/>
<dbReference type="Gene3D" id="2.30.30.240">
    <property type="entry name" value="PRC-barrel domain"/>
    <property type="match status" value="1"/>
</dbReference>
<accession>A0A418NG95</accession>
<keyword evidence="4" id="KW-1185">Reference proteome</keyword>
<feature type="chain" id="PRO_5019137800" evidence="2">
    <location>
        <begin position="18"/>
        <end position="153"/>
    </location>
</feature>
<feature type="region of interest" description="Disordered" evidence="1">
    <location>
        <begin position="130"/>
        <end position="153"/>
    </location>
</feature>
<sequence length="153" mass="15643">MKLVTYAALPFALAALAACDSQAEREADRVEDQVEQQAETSAAAAGNAVAALGLTEAQLLEADLVAEDGTDLGDVEQVRRDSAGTVEGLLVEIEDSNPERYVVVPIDGLTPKTVGDDVDLSTTMTAAELADLPDADMGQPGAAATGTATTPAQ</sequence>
<dbReference type="PROSITE" id="PS51257">
    <property type="entry name" value="PROKAR_LIPOPROTEIN"/>
    <property type="match status" value="1"/>
</dbReference>
<proteinExistence type="predicted"/>
<dbReference type="InterPro" id="IPR011033">
    <property type="entry name" value="PRC_barrel-like_sf"/>
</dbReference>
<dbReference type="Proteomes" id="UP000285092">
    <property type="component" value="Unassembled WGS sequence"/>
</dbReference>
<dbReference type="OrthoDB" id="7204781at2"/>
<evidence type="ECO:0000313" key="4">
    <source>
        <dbReference type="Proteomes" id="UP000285092"/>
    </source>
</evidence>
<comment type="caution">
    <text evidence="3">The sequence shown here is derived from an EMBL/GenBank/DDBJ whole genome shotgun (WGS) entry which is preliminary data.</text>
</comment>
<dbReference type="EMBL" id="QXFK01000018">
    <property type="protein sequence ID" value="RIV77066.1"/>
    <property type="molecule type" value="Genomic_DNA"/>
</dbReference>
<name>A0A418NG95_9SPHN</name>
<evidence type="ECO:0000256" key="1">
    <source>
        <dbReference type="SAM" id="MobiDB-lite"/>
    </source>
</evidence>
<reference evidence="3 4" key="1">
    <citation type="submission" date="2018-08" db="EMBL/GenBank/DDBJ databases">
        <title>Altererythrobacter sp.Ery1 and Ery12, the genome sequencing of novel strains in genus Alterythrobacter.</title>
        <authorList>
            <person name="Cheng H."/>
            <person name="Wu Y.-H."/>
            <person name="Fang C."/>
            <person name="Xu X.-W."/>
        </authorList>
    </citation>
    <scope>NUCLEOTIDE SEQUENCE [LARGE SCALE GENOMIC DNA]</scope>
    <source>
        <strain evidence="3 4">Ery1</strain>
    </source>
</reference>
<dbReference type="SUPFAM" id="SSF50346">
    <property type="entry name" value="PRC-barrel domain"/>
    <property type="match status" value="1"/>
</dbReference>
<evidence type="ECO:0000256" key="2">
    <source>
        <dbReference type="SAM" id="SignalP"/>
    </source>
</evidence>
<feature type="compositionally biased region" description="Low complexity" evidence="1">
    <location>
        <begin position="140"/>
        <end position="153"/>
    </location>
</feature>